<sequence length="455" mass="51115">MKDLPPLEGLSSEEKDALIRELWQMVQALQAEVERLKGKRIKKTSRNSSLPPAKGFKPNSEGSKPSQSQRTASVGRAGGGRELSASPDQVVVAQVSRCPHCGTEVDPTKQQLKAVYERIELPQVRPQVTRVERYGGDCPCCQQGYEAPVPVGLEVGSPFGQSIASVVTYLRYHHAVSYQRLSQLMGDLYGITISVGAIANLLQRVQTQLASSVARIVERLRSARLVCSDETSARLNGQNQWEWVFQNEQVCLHVIRPSRGKAVIDEMMAGHRPQVWVSDLFSAQKAHPAERWQVCLAHQLRDCQYAIDAGDDLFAPRMKHLFLRAIAVNRRRHTLAASTLQQYRARLRGSLREVLNLKPKSPEGQRLLKRYQKIRAHLLLFLDDEPVPPTNNSSEQALRWSVVFRKVTHGLRSDWGAELFAQVRSLVNTARRQGMSAFEAISRALTSYQSDWLLS</sequence>
<organism evidence="3 4">
    <name type="scientific">Phormidium tenue NIES-30</name>
    <dbReference type="NCBI Taxonomy" id="549789"/>
    <lineage>
        <taxon>Bacteria</taxon>
        <taxon>Bacillati</taxon>
        <taxon>Cyanobacteriota</taxon>
        <taxon>Cyanophyceae</taxon>
        <taxon>Oscillatoriophycideae</taxon>
        <taxon>Oscillatoriales</taxon>
        <taxon>Oscillatoriaceae</taxon>
        <taxon>Phormidium</taxon>
    </lineage>
</organism>
<name>A0A1U7IZ29_9CYAN</name>
<dbReference type="RefSeq" id="WP_073610822.1">
    <property type="nucleotide sequence ID" value="NZ_MRCG01000025.1"/>
</dbReference>
<protein>
    <submittedName>
        <fullName evidence="3">Transposase</fullName>
    </submittedName>
</protein>
<evidence type="ECO:0000313" key="3">
    <source>
        <dbReference type="EMBL" id="OKH44200.1"/>
    </source>
</evidence>
<dbReference type="OrthoDB" id="451853at2"/>
<feature type="region of interest" description="Disordered" evidence="1">
    <location>
        <begin position="36"/>
        <end position="87"/>
    </location>
</feature>
<dbReference type="NCBIfam" id="NF033517">
    <property type="entry name" value="transpos_IS66"/>
    <property type="match status" value="1"/>
</dbReference>
<accession>A0A1U7IZ29</accession>
<dbReference type="Pfam" id="PF03050">
    <property type="entry name" value="DDE_Tnp_IS66"/>
    <property type="match status" value="1"/>
</dbReference>
<comment type="caution">
    <text evidence="3">The sequence shown here is derived from an EMBL/GenBank/DDBJ whole genome shotgun (WGS) entry which is preliminary data.</text>
</comment>
<dbReference type="Proteomes" id="UP000185557">
    <property type="component" value="Unassembled WGS sequence"/>
</dbReference>
<feature type="compositionally biased region" description="Polar residues" evidence="1">
    <location>
        <begin position="60"/>
        <end position="72"/>
    </location>
</feature>
<dbReference type="PANTHER" id="PTHR33678">
    <property type="entry name" value="BLL1576 PROTEIN"/>
    <property type="match status" value="1"/>
</dbReference>
<gene>
    <name evidence="3" type="ORF">NIES30_23155</name>
</gene>
<evidence type="ECO:0000256" key="1">
    <source>
        <dbReference type="SAM" id="MobiDB-lite"/>
    </source>
</evidence>
<dbReference type="InterPro" id="IPR004291">
    <property type="entry name" value="Transposase_IS66_central"/>
</dbReference>
<evidence type="ECO:0000259" key="2">
    <source>
        <dbReference type="Pfam" id="PF03050"/>
    </source>
</evidence>
<evidence type="ECO:0000313" key="4">
    <source>
        <dbReference type="Proteomes" id="UP000185557"/>
    </source>
</evidence>
<proteinExistence type="predicted"/>
<dbReference type="InterPro" id="IPR052344">
    <property type="entry name" value="Transposase-related"/>
</dbReference>
<dbReference type="PANTHER" id="PTHR33678:SF2">
    <property type="match status" value="1"/>
</dbReference>
<dbReference type="EMBL" id="MRCG01000025">
    <property type="protein sequence ID" value="OKH44200.1"/>
    <property type="molecule type" value="Genomic_DNA"/>
</dbReference>
<dbReference type="AlphaFoldDB" id="A0A1U7IZ29"/>
<reference evidence="3 4" key="1">
    <citation type="submission" date="2016-11" db="EMBL/GenBank/DDBJ databases">
        <title>Draft Genome Sequences of Nine Cyanobacterial Strains from Diverse Habitats.</title>
        <authorList>
            <person name="Zhu T."/>
            <person name="Hou S."/>
            <person name="Lu X."/>
            <person name="Hess W.R."/>
        </authorList>
    </citation>
    <scope>NUCLEOTIDE SEQUENCE [LARGE SCALE GENOMIC DNA]</scope>
    <source>
        <strain evidence="3 4">NIES-30</strain>
    </source>
</reference>
<keyword evidence="4" id="KW-1185">Reference proteome</keyword>
<feature type="domain" description="Transposase IS66 central" evidence="2">
    <location>
        <begin position="157"/>
        <end position="418"/>
    </location>
</feature>